<dbReference type="SUPFAM" id="SSF55874">
    <property type="entry name" value="ATPase domain of HSP90 chaperone/DNA topoisomerase II/histidine kinase"/>
    <property type="match status" value="1"/>
</dbReference>
<evidence type="ECO:0000256" key="3">
    <source>
        <dbReference type="SAM" id="MobiDB-lite"/>
    </source>
</evidence>
<dbReference type="InterPro" id="IPR037198">
    <property type="entry name" value="MutL_C_sf"/>
</dbReference>
<organism evidence="7 8">
    <name type="scientific">Cryptococcus neoformans Tu259-1</name>
    <dbReference type="NCBI Taxonomy" id="1230072"/>
    <lineage>
        <taxon>Eukaryota</taxon>
        <taxon>Fungi</taxon>
        <taxon>Dikarya</taxon>
        <taxon>Basidiomycota</taxon>
        <taxon>Agaricomycotina</taxon>
        <taxon>Tremellomycetes</taxon>
        <taxon>Tremellales</taxon>
        <taxon>Cryptococcaceae</taxon>
        <taxon>Cryptococcus</taxon>
        <taxon>Cryptococcus neoformans species complex</taxon>
    </lineage>
</organism>
<dbReference type="Proteomes" id="UP000199727">
    <property type="component" value="Unassembled WGS sequence"/>
</dbReference>
<comment type="caution">
    <text evidence="7">The sequence shown here is derived from an EMBL/GenBank/DDBJ whole genome shotgun (WGS) entry which is preliminary data.</text>
</comment>
<evidence type="ECO:0000256" key="1">
    <source>
        <dbReference type="ARBA" id="ARBA00006082"/>
    </source>
</evidence>
<dbReference type="CDD" id="cd03486">
    <property type="entry name" value="MutL_Trans_MLH3"/>
    <property type="match status" value="1"/>
</dbReference>
<evidence type="ECO:0000313" key="8">
    <source>
        <dbReference type="Proteomes" id="UP000199727"/>
    </source>
</evidence>
<dbReference type="SUPFAM" id="SSF54211">
    <property type="entry name" value="Ribosomal protein S5 domain 2-like"/>
    <property type="match status" value="1"/>
</dbReference>
<dbReference type="SUPFAM" id="SSF118116">
    <property type="entry name" value="DNA mismatch repair protein MutL"/>
    <property type="match status" value="1"/>
</dbReference>
<dbReference type="InterPro" id="IPR014721">
    <property type="entry name" value="Ribsml_uS5_D2-typ_fold_subgr"/>
</dbReference>
<gene>
    <name evidence="7" type="ORF">C361_03424</name>
</gene>
<comment type="similarity">
    <text evidence="1">Belongs to the DNA mismatch repair MutL/HexB family.</text>
</comment>
<dbReference type="Pfam" id="PF13589">
    <property type="entry name" value="HATPase_c_3"/>
    <property type="match status" value="1"/>
</dbReference>
<dbReference type="InterPro" id="IPR042120">
    <property type="entry name" value="MutL_C_dimsub"/>
</dbReference>
<dbReference type="FunFam" id="3.30.230.10:FF:000182">
    <property type="entry name" value="DNA mismatch repair protein MLH3"/>
    <property type="match status" value="1"/>
</dbReference>
<dbReference type="PANTHER" id="PTHR10073:SF47">
    <property type="entry name" value="DNA MISMATCH REPAIR PROTEIN MLH3"/>
    <property type="match status" value="1"/>
</dbReference>
<dbReference type="Gene3D" id="3.30.230.10">
    <property type="match status" value="1"/>
</dbReference>
<dbReference type="SMART" id="SM01340">
    <property type="entry name" value="DNA_mis_repair"/>
    <property type="match status" value="1"/>
</dbReference>
<dbReference type="InterPro" id="IPR014762">
    <property type="entry name" value="DNA_mismatch_repair_CS"/>
</dbReference>
<dbReference type="InterPro" id="IPR038973">
    <property type="entry name" value="MutL/Mlh/Pms-like"/>
</dbReference>
<dbReference type="GO" id="GO:0061982">
    <property type="term" value="P:meiosis I cell cycle process"/>
    <property type="evidence" value="ECO:0007669"/>
    <property type="project" value="UniProtKB-ARBA"/>
</dbReference>
<dbReference type="GO" id="GO:0005524">
    <property type="term" value="F:ATP binding"/>
    <property type="evidence" value="ECO:0007669"/>
    <property type="project" value="InterPro"/>
</dbReference>
<dbReference type="InterPro" id="IPR036890">
    <property type="entry name" value="HATPase_C_sf"/>
</dbReference>
<reference evidence="7 8" key="1">
    <citation type="submission" date="2017-06" db="EMBL/GenBank/DDBJ databases">
        <title>Global population genomics of the pathogenic fungus Cryptococcus neoformans var. grubii.</title>
        <authorList>
            <person name="Cuomo C."/>
            <person name="Litvintseva A."/>
            <person name="Chen Y."/>
            <person name="Young S."/>
            <person name="Zeng Q."/>
            <person name="Chapman S."/>
            <person name="Gujja S."/>
            <person name="Saif S."/>
            <person name="Birren B."/>
        </authorList>
    </citation>
    <scope>NUCLEOTIDE SEQUENCE [LARGE SCALE GENOMIC DNA]</scope>
    <source>
        <strain evidence="7 8">Tu259-1</strain>
    </source>
</reference>
<dbReference type="OrthoDB" id="429932at2759"/>
<dbReference type="InterPro" id="IPR003594">
    <property type="entry name" value="HATPase_dom"/>
</dbReference>
<dbReference type="GO" id="GO:0032300">
    <property type="term" value="C:mismatch repair complex"/>
    <property type="evidence" value="ECO:0007669"/>
    <property type="project" value="InterPro"/>
</dbReference>
<dbReference type="AlphaFoldDB" id="A0A854QB17"/>
<feature type="domain" description="DNA mismatch repair protein S5" evidence="6">
    <location>
        <begin position="223"/>
        <end position="364"/>
    </location>
</feature>
<dbReference type="Gene3D" id="3.30.1540.20">
    <property type="entry name" value="MutL, C-terminal domain, dimerisation subdomain"/>
    <property type="match status" value="1"/>
</dbReference>
<evidence type="ECO:0000313" key="7">
    <source>
        <dbReference type="EMBL" id="OXG21997.1"/>
    </source>
</evidence>
<protein>
    <submittedName>
        <fullName evidence="7">DNA mismatch repair protein MLH3</fullName>
    </submittedName>
</protein>
<dbReference type="GO" id="GO:0006298">
    <property type="term" value="P:mismatch repair"/>
    <property type="evidence" value="ECO:0007669"/>
    <property type="project" value="InterPro"/>
</dbReference>
<dbReference type="GO" id="GO:0030983">
    <property type="term" value="F:mismatched DNA binding"/>
    <property type="evidence" value="ECO:0007669"/>
    <property type="project" value="InterPro"/>
</dbReference>
<dbReference type="GO" id="GO:0140664">
    <property type="term" value="F:ATP-dependent DNA damage sensor activity"/>
    <property type="evidence" value="ECO:0007669"/>
    <property type="project" value="InterPro"/>
</dbReference>
<dbReference type="PROSITE" id="PS00058">
    <property type="entry name" value="DNA_MISMATCH_REPAIR_1"/>
    <property type="match status" value="1"/>
</dbReference>
<evidence type="ECO:0000259" key="4">
    <source>
        <dbReference type="SMART" id="SM00387"/>
    </source>
</evidence>
<dbReference type="SMART" id="SM00387">
    <property type="entry name" value="HATPase_c"/>
    <property type="match status" value="1"/>
</dbReference>
<keyword evidence="2" id="KW-0227">DNA damage</keyword>
<feature type="compositionally biased region" description="Low complexity" evidence="3">
    <location>
        <begin position="395"/>
        <end position="415"/>
    </location>
</feature>
<dbReference type="EMBL" id="AMKT01000041">
    <property type="protein sequence ID" value="OXG21997.1"/>
    <property type="molecule type" value="Genomic_DNA"/>
</dbReference>
<sequence length="813" mass="89692">MPDILPLPHPTSTTLRSSIILPSLAQIFSELLQNSLDAGATKIECYVNMAKGNESLRVEDNGTGISKDGLAKIGKRFRTSKEIHEGGLGPVGSYGFRGEALASIASLSLLDITTRRASFPVYTKILKHSKTLFEGPNPDRHISGGQGTTVVVREIFRTIPVRREELAATSSTLLMTQLKKVVETLALGNTGVRWVLWEERTTTTGGLKRIVGINASDSSLDVFKALYGSALVQSVQRIRVTVGEKKVNGFISISGDVSKAHQHLYVNNYPIDRGDVHTAIAKKFASSKFANLASAGQHDKDEDYHPSGRRSPRRLERYPIYVLNVTLPAGELDVSYEPQKGILGYKDIETLKTMLLAVVDEFLRRNGFGPAHTLSSTSSPTKRPEPHVSQPSGRLTSALTKPSPLSLSSLRTNTPVPRSMSLALPSKHSPKRVTSHLSEEVPDSTKRRRLMSPQKAITPRISERGTRKSKWIDDLLDKLDTGVFPLSPLTSRTTDHEHGFTGDDAASLACCSHEPTNPVSLPSPFPFTTDVRISKSSLSNATVLGQVDRKFIAVVLRTTINLTTLALIDQHAADERVAVEKVLLELCKGFARDDLLVADLTKARPMIILTQAEAQILSQPGVQPLFMRWGVHLTMPPGLSHGEYVQVKVEAVPLSLLNRLGRKEGLEMTRLVRGYLPTVADHAGEITALVENLEGKAMEDNEGGDIEGYGGDWGRVMRFMPREMLELANSKACRGAIMFEDRLSHDQCDRLIQQLSRTRFPFMCAHGRPSMVPLVILNEQKDKPDIKAKRKINWENLRNKMDQDNKNGENDDE</sequence>
<feature type="domain" description="MutL C-terminal dimerisation" evidence="5">
    <location>
        <begin position="543"/>
        <end position="743"/>
    </location>
</feature>
<accession>A0A854QB17</accession>
<dbReference type="InterPro" id="IPR013507">
    <property type="entry name" value="DNA_mismatch_S5_2-like"/>
</dbReference>
<feature type="domain" description="Histidine kinase/HSP90-like ATPase" evidence="4">
    <location>
        <begin position="19"/>
        <end position="123"/>
    </location>
</feature>
<dbReference type="SMART" id="SM00853">
    <property type="entry name" value="MutL_C"/>
    <property type="match status" value="1"/>
</dbReference>
<dbReference type="GO" id="GO:0016887">
    <property type="term" value="F:ATP hydrolysis activity"/>
    <property type="evidence" value="ECO:0007669"/>
    <property type="project" value="InterPro"/>
</dbReference>
<evidence type="ECO:0000256" key="2">
    <source>
        <dbReference type="ARBA" id="ARBA00022763"/>
    </source>
</evidence>
<feature type="region of interest" description="Disordered" evidence="3">
    <location>
        <begin position="371"/>
        <end position="453"/>
    </location>
</feature>
<proteinExistence type="inferred from homology"/>
<name>A0A854QB17_CRYNE</name>
<evidence type="ECO:0000259" key="6">
    <source>
        <dbReference type="SMART" id="SM01340"/>
    </source>
</evidence>
<dbReference type="InterPro" id="IPR014790">
    <property type="entry name" value="MutL_C"/>
</dbReference>
<dbReference type="InterPro" id="IPR020568">
    <property type="entry name" value="Ribosomal_Su5_D2-typ_SF"/>
</dbReference>
<dbReference type="Gene3D" id="3.30.565.10">
    <property type="entry name" value="Histidine kinase-like ATPase, C-terminal domain"/>
    <property type="match status" value="1"/>
</dbReference>
<dbReference type="PANTHER" id="PTHR10073">
    <property type="entry name" value="DNA MISMATCH REPAIR PROTEIN MLH, PMS, MUTL"/>
    <property type="match status" value="1"/>
</dbReference>
<evidence type="ECO:0000259" key="5">
    <source>
        <dbReference type="SMART" id="SM00853"/>
    </source>
</evidence>